<dbReference type="Proteomes" id="UP000319671">
    <property type="component" value="Unassembled WGS sequence"/>
</dbReference>
<dbReference type="SUPFAM" id="SSF103473">
    <property type="entry name" value="MFS general substrate transporter"/>
    <property type="match status" value="1"/>
</dbReference>
<feature type="transmembrane region" description="Helical" evidence="6">
    <location>
        <begin position="365"/>
        <end position="382"/>
    </location>
</feature>
<evidence type="ECO:0000256" key="6">
    <source>
        <dbReference type="SAM" id="Phobius"/>
    </source>
</evidence>
<gene>
    <name evidence="7" type="ORF">FB550_1011100</name>
</gene>
<keyword evidence="8" id="KW-1185">Reference proteome</keyword>
<dbReference type="GO" id="GO:0005886">
    <property type="term" value="C:plasma membrane"/>
    <property type="evidence" value="ECO:0007669"/>
    <property type="project" value="UniProtKB-SubCell"/>
</dbReference>
<sequence>MKNNKLPYMLGSMISNLGDGIQQIAVMWYIYHLTGQANSIGLMIAIYYLHSILLTPFVSVYVDHHNSKAIVLVTDCFRFVVVLIMSFFIYFKIESALIIYFLQFLLAVCYTIYKPSEQSFIKESFTDKEIPFVISRASSLNEGALIAGSAISGVLLIKLSLALSIFFNSATFLLAAVLYSFVRRINAKQMKHSKIHFFSELRSGWKFIQKRSGMKYLLFLSIVNSVSIQMTTTTLLPLAKGFKGGSGLYSMFDISFSFGGILAGVVVTFFLKRYKQKTILFTMSGMTLSSLLLHLNHFKTAAALLIFLLGLFTMSHLIITQTLIQLNSTKEYIGRVVGLRTILASIVKITSALTTGIFISKVGVNNIFLFFSLLILASFFTIKKLNKVYVPPIL</sequence>
<feature type="transmembrane region" description="Helical" evidence="6">
    <location>
        <begin position="37"/>
        <end position="62"/>
    </location>
</feature>
<feature type="transmembrane region" description="Helical" evidence="6">
    <location>
        <begin position="216"/>
        <end position="236"/>
    </location>
</feature>
<proteinExistence type="predicted"/>
<feature type="transmembrane region" description="Helical" evidence="6">
    <location>
        <begin position="133"/>
        <end position="157"/>
    </location>
</feature>
<dbReference type="CDD" id="cd06173">
    <property type="entry name" value="MFS_MefA_like"/>
    <property type="match status" value="1"/>
</dbReference>
<feature type="transmembrane region" description="Helical" evidence="6">
    <location>
        <begin position="336"/>
        <end position="359"/>
    </location>
</feature>
<reference evidence="7 8" key="1">
    <citation type="submission" date="2019-06" db="EMBL/GenBank/DDBJ databases">
        <title>Sorghum-associated microbial communities from plants grown in Nebraska, USA.</title>
        <authorList>
            <person name="Schachtman D."/>
        </authorList>
    </citation>
    <scope>NUCLEOTIDE SEQUENCE [LARGE SCALE GENOMIC DNA]</scope>
    <source>
        <strain evidence="7 8">2482</strain>
    </source>
</reference>
<evidence type="ECO:0000256" key="1">
    <source>
        <dbReference type="ARBA" id="ARBA00004651"/>
    </source>
</evidence>
<evidence type="ECO:0000256" key="5">
    <source>
        <dbReference type="ARBA" id="ARBA00023136"/>
    </source>
</evidence>
<keyword evidence="2" id="KW-1003">Cell membrane</keyword>
<dbReference type="Pfam" id="PF07690">
    <property type="entry name" value="MFS_1"/>
    <property type="match status" value="1"/>
</dbReference>
<evidence type="ECO:0000256" key="3">
    <source>
        <dbReference type="ARBA" id="ARBA00022692"/>
    </source>
</evidence>
<feature type="transmembrane region" description="Helical" evidence="6">
    <location>
        <begin position="278"/>
        <end position="295"/>
    </location>
</feature>
<dbReference type="EMBL" id="VIVN01000001">
    <property type="protein sequence ID" value="TWE09068.1"/>
    <property type="molecule type" value="Genomic_DNA"/>
</dbReference>
<protein>
    <submittedName>
        <fullName evidence="7">MFS transporter</fullName>
    </submittedName>
</protein>
<feature type="transmembrane region" description="Helical" evidence="6">
    <location>
        <begin position="301"/>
        <end position="324"/>
    </location>
</feature>
<dbReference type="PANTHER" id="PTHR23513:SF6">
    <property type="entry name" value="MAJOR FACILITATOR SUPERFAMILY ASSOCIATED DOMAIN-CONTAINING PROTEIN"/>
    <property type="match status" value="1"/>
</dbReference>
<evidence type="ECO:0000313" key="8">
    <source>
        <dbReference type="Proteomes" id="UP000319671"/>
    </source>
</evidence>
<dbReference type="InterPro" id="IPR022324">
    <property type="entry name" value="Bacilysin_exporter_BacE_put"/>
</dbReference>
<name>A0A561E0B9_9BACI</name>
<dbReference type="InterPro" id="IPR036259">
    <property type="entry name" value="MFS_trans_sf"/>
</dbReference>
<accession>A0A561E0B9</accession>
<feature type="transmembrane region" description="Helical" evidence="6">
    <location>
        <begin position="69"/>
        <end position="91"/>
    </location>
</feature>
<keyword evidence="5 6" id="KW-0472">Membrane</keyword>
<dbReference type="AlphaFoldDB" id="A0A561E0B9"/>
<evidence type="ECO:0000256" key="4">
    <source>
        <dbReference type="ARBA" id="ARBA00022989"/>
    </source>
</evidence>
<keyword evidence="4 6" id="KW-1133">Transmembrane helix</keyword>
<keyword evidence="3 6" id="KW-0812">Transmembrane</keyword>
<dbReference type="InterPro" id="IPR011701">
    <property type="entry name" value="MFS"/>
</dbReference>
<evidence type="ECO:0000256" key="2">
    <source>
        <dbReference type="ARBA" id="ARBA00022475"/>
    </source>
</evidence>
<dbReference type="Gene3D" id="1.20.1250.20">
    <property type="entry name" value="MFS general substrate transporter like domains"/>
    <property type="match status" value="1"/>
</dbReference>
<feature type="transmembrane region" description="Helical" evidence="6">
    <location>
        <begin position="163"/>
        <end position="182"/>
    </location>
</feature>
<comment type="caution">
    <text evidence="7">The sequence shown here is derived from an EMBL/GenBank/DDBJ whole genome shotgun (WGS) entry which is preliminary data.</text>
</comment>
<dbReference type="GO" id="GO:0022857">
    <property type="term" value="F:transmembrane transporter activity"/>
    <property type="evidence" value="ECO:0007669"/>
    <property type="project" value="InterPro"/>
</dbReference>
<feature type="transmembrane region" description="Helical" evidence="6">
    <location>
        <begin position="97"/>
        <end position="113"/>
    </location>
</feature>
<evidence type="ECO:0000313" key="7">
    <source>
        <dbReference type="EMBL" id="TWE09068.1"/>
    </source>
</evidence>
<comment type="subcellular location">
    <subcellularLocation>
        <location evidence="1">Cell membrane</location>
        <topology evidence="1">Multi-pass membrane protein</topology>
    </subcellularLocation>
</comment>
<feature type="transmembrane region" description="Helical" evidence="6">
    <location>
        <begin position="248"/>
        <end position="271"/>
    </location>
</feature>
<dbReference type="PANTHER" id="PTHR23513">
    <property type="entry name" value="INTEGRAL MEMBRANE EFFLUX PROTEIN-RELATED"/>
    <property type="match status" value="1"/>
</dbReference>
<dbReference type="PRINTS" id="PR01988">
    <property type="entry name" value="EXPORTERBACE"/>
</dbReference>
<dbReference type="RefSeq" id="WP_144562673.1">
    <property type="nucleotide sequence ID" value="NZ_VIVN01000001.1"/>
</dbReference>
<organism evidence="7 8">
    <name type="scientific">Neobacillus bataviensis</name>
    <dbReference type="NCBI Taxonomy" id="220685"/>
    <lineage>
        <taxon>Bacteria</taxon>
        <taxon>Bacillati</taxon>
        <taxon>Bacillota</taxon>
        <taxon>Bacilli</taxon>
        <taxon>Bacillales</taxon>
        <taxon>Bacillaceae</taxon>
        <taxon>Neobacillus</taxon>
    </lineage>
</organism>